<comment type="caution">
    <text evidence="1">The sequence shown here is derived from an EMBL/GenBank/DDBJ whole genome shotgun (WGS) entry which is preliminary data.</text>
</comment>
<name>A0A0V0YXX1_TRIBR</name>
<keyword evidence="2" id="KW-1185">Reference proteome</keyword>
<dbReference type="Proteomes" id="UP000054653">
    <property type="component" value="Unassembled WGS sequence"/>
</dbReference>
<dbReference type="AlphaFoldDB" id="A0A0V0YXX1"/>
<evidence type="ECO:0000313" key="1">
    <source>
        <dbReference type="EMBL" id="KRY05113.1"/>
    </source>
</evidence>
<proteinExistence type="predicted"/>
<protein>
    <submittedName>
        <fullName evidence="1">Uncharacterized protein</fullName>
    </submittedName>
</protein>
<evidence type="ECO:0000313" key="2">
    <source>
        <dbReference type="Proteomes" id="UP000054653"/>
    </source>
</evidence>
<organism evidence="1 2">
    <name type="scientific">Trichinella britovi</name>
    <name type="common">Parasitic roundworm</name>
    <dbReference type="NCBI Taxonomy" id="45882"/>
    <lineage>
        <taxon>Eukaryota</taxon>
        <taxon>Metazoa</taxon>
        <taxon>Ecdysozoa</taxon>
        <taxon>Nematoda</taxon>
        <taxon>Enoplea</taxon>
        <taxon>Dorylaimia</taxon>
        <taxon>Trichinellida</taxon>
        <taxon>Trichinellidae</taxon>
        <taxon>Trichinella</taxon>
    </lineage>
</organism>
<reference evidence="1 2" key="1">
    <citation type="submission" date="2015-01" db="EMBL/GenBank/DDBJ databases">
        <title>Evolution of Trichinella species and genotypes.</title>
        <authorList>
            <person name="Korhonen P.K."/>
            <person name="Edoardo P."/>
            <person name="Giuseppe L.R."/>
            <person name="Gasser R.B."/>
        </authorList>
    </citation>
    <scope>NUCLEOTIDE SEQUENCE [LARGE SCALE GENOMIC DNA]</scope>
    <source>
        <strain evidence="1">ISS120</strain>
    </source>
</reference>
<accession>A0A0V0YXX1</accession>
<gene>
    <name evidence="1" type="ORF">T03_1140</name>
</gene>
<sequence length="47" mass="5354">MDYRRAVDLAIQRHPGFAFYLSFLITTGSRNGWSTVSKILGKLHEIS</sequence>
<feature type="non-terminal residue" evidence="1">
    <location>
        <position position="47"/>
    </location>
</feature>
<dbReference type="EMBL" id="JYDI01005184">
    <property type="protein sequence ID" value="KRY05113.1"/>
    <property type="molecule type" value="Genomic_DNA"/>
</dbReference>